<evidence type="ECO:0000259" key="5">
    <source>
        <dbReference type="Pfam" id="PF07064"/>
    </source>
</evidence>
<feature type="region of interest" description="Disordered" evidence="4">
    <location>
        <begin position="384"/>
        <end position="413"/>
    </location>
</feature>
<evidence type="ECO:0000313" key="7">
    <source>
        <dbReference type="Proteomes" id="UP000075886"/>
    </source>
</evidence>
<dbReference type="GO" id="GO:0042147">
    <property type="term" value="P:retrograde transport, endosome to Golgi"/>
    <property type="evidence" value="ECO:0007669"/>
    <property type="project" value="TreeGrafter"/>
</dbReference>
<dbReference type="InterPro" id="IPR040096">
    <property type="entry name" value="Ric1"/>
</dbReference>
<dbReference type="Proteomes" id="UP000075886">
    <property type="component" value="Unassembled WGS sequence"/>
</dbReference>
<evidence type="ECO:0000256" key="4">
    <source>
        <dbReference type="SAM" id="MobiDB-lite"/>
    </source>
</evidence>
<dbReference type="Pfam" id="PF07064">
    <property type="entry name" value="RIC1"/>
    <property type="match status" value="1"/>
</dbReference>
<dbReference type="SUPFAM" id="SSF69322">
    <property type="entry name" value="Tricorn protease domain 2"/>
    <property type="match status" value="1"/>
</dbReference>
<dbReference type="PANTHER" id="PTHR22746:SF10">
    <property type="entry name" value="GUANINE NUCLEOTIDE EXCHANGE FACTOR SUBUNIT RIC1"/>
    <property type="match status" value="1"/>
</dbReference>
<proteinExistence type="predicted"/>
<dbReference type="GO" id="GO:0000139">
    <property type="term" value="C:Golgi membrane"/>
    <property type="evidence" value="ECO:0007669"/>
    <property type="project" value="TreeGrafter"/>
</dbReference>
<dbReference type="STRING" id="69004.A0A182QUP6"/>
<feature type="compositionally biased region" description="Polar residues" evidence="4">
    <location>
        <begin position="1538"/>
        <end position="1559"/>
    </location>
</feature>
<feature type="region of interest" description="Disordered" evidence="4">
    <location>
        <begin position="1529"/>
        <end position="1559"/>
    </location>
</feature>
<dbReference type="GO" id="GO:0034066">
    <property type="term" value="C:Ric1-Rgp1 guanyl-nucleotide exchange factor complex"/>
    <property type="evidence" value="ECO:0007669"/>
    <property type="project" value="InterPro"/>
</dbReference>
<feature type="domain" description="RIC1 C-terminal alpha solenoid region" evidence="5">
    <location>
        <begin position="869"/>
        <end position="1032"/>
    </location>
</feature>
<feature type="compositionally biased region" description="Basic and acidic residues" evidence="4">
    <location>
        <begin position="1305"/>
        <end position="1316"/>
    </location>
</feature>
<evidence type="ECO:0000256" key="2">
    <source>
        <dbReference type="ARBA" id="ARBA00023136"/>
    </source>
</evidence>
<evidence type="ECO:0000256" key="1">
    <source>
        <dbReference type="ARBA" id="ARBA00004370"/>
    </source>
</evidence>
<organism evidence="6 7">
    <name type="scientific">Anopheles farauti</name>
    <dbReference type="NCBI Taxonomy" id="69004"/>
    <lineage>
        <taxon>Eukaryota</taxon>
        <taxon>Metazoa</taxon>
        <taxon>Ecdysozoa</taxon>
        <taxon>Arthropoda</taxon>
        <taxon>Hexapoda</taxon>
        <taxon>Insecta</taxon>
        <taxon>Pterygota</taxon>
        <taxon>Neoptera</taxon>
        <taxon>Endopterygota</taxon>
        <taxon>Diptera</taxon>
        <taxon>Nematocera</taxon>
        <taxon>Culicoidea</taxon>
        <taxon>Culicidae</taxon>
        <taxon>Anophelinae</taxon>
        <taxon>Anopheles</taxon>
    </lineage>
</organism>
<evidence type="ECO:0000313" key="6">
    <source>
        <dbReference type="EnsemblMetazoa" id="AFAF017252-PA"/>
    </source>
</evidence>
<feature type="region of interest" description="Disordered" evidence="4">
    <location>
        <begin position="1231"/>
        <end position="1256"/>
    </location>
</feature>
<dbReference type="GO" id="GO:0006886">
    <property type="term" value="P:intracellular protein transport"/>
    <property type="evidence" value="ECO:0007669"/>
    <property type="project" value="InterPro"/>
</dbReference>
<dbReference type="GO" id="GO:0005829">
    <property type="term" value="C:cytosol"/>
    <property type="evidence" value="ECO:0007669"/>
    <property type="project" value="TreeGrafter"/>
</dbReference>
<dbReference type="VEuPathDB" id="VectorBase:AFAF017252"/>
<feature type="region of interest" description="Disordered" evidence="4">
    <location>
        <begin position="1293"/>
        <end position="1330"/>
    </location>
</feature>
<keyword evidence="2" id="KW-0472">Membrane</keyword>
<protein>
    <recommendedName>
        <fullName evidence="3">Protein RIC1 homolog</fullName>
    </recommendedName>
</protein>
<dbReference type="EnsemblMetazoa" id="AFAF017252-RA">
    <property type="protein sequence ID" value="AFAF017252-PA"/>
    <property type="gene ID" value="AFAF017252"/>
</dbReference>
<evidence type="ECO:0000256" key="3">
    <source>
        <dbReference type="ARBA" id="ARBA00029879"/>
    </source>
</evidence>
<reference evidence="6" key="2">
    <citation type="submission" date="2020-05" db="UniProtKB">
        <authorList>
            <consortium name="EnsemblMetazoa"/>
        </authorList>
    </citation>
    <scope>IDENTIFICATION</scope>
    <source>
        <strain evidence="6">FAR1</strain>
    </source>
</reference>
<keyword evidence="7" id="KW-1185">Reference proteome</keyword>
<reference evidence="7" key="1">
    <citation type="submission" date="2014-01" db="EMBL/GenBank/DDBJ databases">
        <title>The Genome Sequence of Anopheles farauti FAR1 (V2).</title>
        <authorList>
            <consortium name="The Broad Institute Genomics Platform"/>
            <person name="Neafsey D.E."/>
            <person name="Besansky N."/>
            <person name="Howell P."/>
            <person name="Walton C."/>
            <person name="Young S.K."/>
            <person name="Zeng Q."/>
            <person name="Gargeya S."/>
            <person name="Fitzgerald M."/>
            <person name="Haas B."/>
            <person name="Abouelleil A."/>
            <person name="Allen A.W."/>
            <person name="Alvarado L."/>
            <person name="Arachchi H.M."/>
            <person name="Berlin A.M."/>
            <person name="Chapman S.B."/>
            <person name="Gainer-Dewar J."/>
            <person name="Goldberg J."/>
            <person name="Griggs A."/>
            <person name="Gujja S."/>
            <person name="Hansen M."/>
            <person name="Howarth C."/>
            <person name="Imamovic A."/>
            <person name="Ireland A."/>
            <person name="Larimer J."/>
            <person name="McCowan C."/>
            <person name="Murphy C."/>
            <person name="Pearson M."/>
            <person name="Poon T.W."/>
            <person name="Priest M."/>
            <person name="Roberts A."/>
            <person name="Saif S."/>
            <person name="Shea T."/>
            <person name="Sisk P."/>
            <person name="Sykes S."/>
            <person name="Wortman J."/>
            <person name="Nusbaum C."/>
            <person name="Birren B."/>
        </authorList>
    </citation>
    <scope>NUCLEOTIDE SEQUENCE [LARGE SCALE GENOMIC DNA]</scope>
    <source>
        <strain evidence="7">FAR1</strain>
    </source>
</reference>
<comment type="subcellular location">
    <subcellularLocation>
        <location evidence="1">Membrane</location>
    </subcellularLocation>
</comment>
<feature type="compositionally biased region" description="Low complexity" evidence="4">
    <location>
        <begin position="1236"/>
        <end position="1251"/>
    </location>
</feature>
<feature type="region of interest" description="Disordered" evidence="4">
    <location>
        <begin position="1576"/>
        <end position="1621"/>
    </location>
</feature>
<dbReference type="PANTHER" id="PTHR22746">
    <property type="entry name" value="RAB6A-GEF COMPLEX PARTNER PROTEIN 1"/>
    <property type="match status" value="1"/>
</dbReference>
<accession>A0A182QUP6</accession>
<dbReference type="Pfam" id="PF25440">
    <property type="entry name" value="Beta-prop_RIC1_2nd"/>
    <property type="match status" value="1"/>
</dbReference>
<sequence length="1732" mass="190964">MYFSIGWPRVLNIGPHRNIRKVVCDRVKILFAVLAEDAIAIWYSKPCVPITSTLQSAECLEKYGVNTNVEWKPDSSMLLVTTGGTTQGGTLFMYTLIVNDTPKGVYNQNDSPFTNLRRDSAELFLKETIPCLKLSLTHRICLYVPICCVSCINVNQIVIATQEGRIIRLNWEGAEERDYALDLKRIPFSVNQQVSYAVPILEKNVYVSSIDYSPLLCGFGITLNDGRAAFLTANNTKFDPNQVQGIWCQNVDDATCTVINHKYRLIAFGRRNSQTNMYVIDDLTGGLELSHKLALSAKDFPGSPGSVRDMKWTPDGCAIIVAWANGGISLWSTFGSLLLCSLAWDYGLHVDLHKNDPFNVISMDWSTEGYQLLMVRQTKFEKSSTLGNGDISLSEEKNGPTDVSQTGDVPNRVPQNVPNTILVQLDFVKSILTINPCMSNNSFLLLQGDDKLYINHGDVLQNIYPAHKSNYDAANENDVSYSGKTDEFSKDPAYVPSGEPDPVNVGSDSYLKFNSVLSESKHWVVLNLPTAYISSNWPIRYSAIDHSGTNVAVAGRTGVALYSFNTRKWKLFGNETQEKDFVITGGLLWWKEFIIMGCYSLIGFHDELRIYSKENKLDNRFAVITKSASPVMLINLFRDQLVVFTSDGHVSVFALKQTEADYDANEQHRVELVKMHIYDIKNVCIHPACVISVLMTSLKHEGVGTGGAVTKPSSYENSLSETLIMNVSGRVLMVQTDHNQHLHHGTGNANSQLTSTCLASSVECIWVSESSKTHIKESLWLYCGGYGMRVWLPVFPRTGETGSRSLRHTFMSKRIMLSFTLKIYPLVILFEDAIILGAENDTLLYTSDPTVYFSLPYNALKRTSQVYLHQILRQLIRRNLGYNAWEIARCCTNLPYFPHSLELLLHEVLEEEATSKEPIPDALLPSVLEFIQEFPVYLQTVVQCARKTEIALWPYLFSSAGKPKELFQKCMAARQLHTAASYLIILQNLEPSSVSRQYATVLLDTALEQQDWPLAKDLVRFLRAIDPNDVESPRSSYVFGNKFGGLIAAGPPTPNAEDLSLILGSSMARGRSFSTTVPYPKSSDGGAATVVNKEKNIMFNSPAATATVQQAGGALSASNDTSTDPRQVLRRKKSVPNTQKECDASSAEEFFIDVVLQRHARRFLQQRKLEDLGYMSATLDFHLVGWLNREKDRAARIEDFVCALKSLHDELDWPKPCLDLTLLSSSLGAVQMHAESSPSPSSNQSNKSPLSELTTRRTVDSGYNSLSFVRQPTPNGPAAGGGVVSSAITAATAATSSSSVMPNDSRSEELRKDPSQRLENQTVSPSLGADPLALGTTAEANLMPLNDTSSVLSEAAQPNWPDELPTAVSDTNGGLMSLTLGEQSFSQALEKNISKQSKSNRRKQHKLEIRMRYLLQIFSEANCYEFALLLSVLLLDVASVGRITNAAIRSKSLVVCRQLRNGLKDMTRWSFNECLAYRPFMIALQPQLAVLDKFVIQQESIPSLMHPHHATSTVTGVSAFSPLVMGGGSKHSFRETDSGATGASSLASQSQIGGESRNVANASVGSSIQRINSQTGGTLASGGLSSGSGCAGSSNRIVMDGGGSMRSGSMHRDSVMPGPKYGAGHTFARSVSDLEVANIRKIAQGKSVTDSRSVASAVITEEPERTCNVMTHGEHIVHQFQCDGSVANQKGNLKRGIDGAHEICWICDELEIRYRFSSILTKLTDDRNEYYH</sequence>
<feature type="compositionally biased region" description="Polar residues" evidence="4">
    <location>
        <begin position="401"/>
        <end position="413"/>
    </location>
</feature>
<name>A0A182QUP6_9DIPT</name>
<dbReference type="InterPro" id="IPR009771">
    <property type="entry name" value="RIC1_C"/>
</dbReference>
<dbReference type="EMBL" id="AXCN02001981">
    <property type="status" value="NOT_ANNOTATED_CDS"/>
    <property type="molecule type" value="Genomic_DNA"/>
</dbReference>